<keyword evidence="4" id="KW-1185">Reference proteome</keyword>
<dbReference type="Proteomes" id="UP000008021">
    <property type="component" value="Chromosome 7"/>
</dbReference>
<evidence type="ECO:0000256" key="1">
    <source>
        <dbReference type="SAM" id="MobiDB-lite"/>
    </source>
</evidence>
<dbReference type="EnsemblPlants" id="OMERI07G14010.1">
    <property type="protein sequence ID" value="OMERI07G14010.1"/>
    <property type="gene ID" value="OMERI07G14010"/>
</dbReference>
<evidence type="ECO:0000313" key="3">
    <source>
        <dbReference type="EnsemblPlants" id="OMERI07G14010.1"/>
    </source>
</evidence>
<reference evidence="3" key="2">
    <citation type="submission" date="2018-05" db="EMBL/GenBank/DDBJ databases">
        <title>OmerRS3 (Oryza meridionalis Reference Sequence Version 3).</title>
        <authorList>
            <person name="Zhang J."/>
            <person name="Kudrna D."/>
            <person name="Lee S."/>
            <person name="Talag J."/>
            <person name="Welchert J."/>
            <person name="Wing R.A."/>
        </authorList>
    </citation>
    <scope>NUCLEOTIDE SEQUENCE [LARGE SCALE GENOMIC DNA]</scope>
    <source>
        <strain evidence="3">cv. OR44</strain>
    </source>
</reference>
<evidence type="ECO:0000313" key="4">
    <source>
        <dbReference type="Proteomes" id="UP000008021"/>
    </source>
</evidence>
<sequence length="80" mass="9023">MWAVHGWTVYSFLSGLLVAVGSNPITTPFRSRCTAVRRRRRRPAPAVSLGSVSDSGQRVRHYHAQQRMLTDEVIDDTKRG</sequence>
<dbReference type="HOGENOM" id="CLU_2593861_0_0_1"/>
<reference evidence="3" key="1">
    <citation type="submission" date="2015-04" db="UniProtKB">
        <authorList>
            <consortium name="EnsemblPlants"/>
        </authorList>
    </citation>
    <scope>IDENTIFICATION</scope>
</reference>
<evidence type="ECO:0000256" key="2">
    <source>
        <dbReference type="SAM" id="Phobius"/>
    </source>
</evidence>
<feature type="region of interest" description="Disordered" evidence="1">
    <location>
        <begin position="36"/>
        <end position="60"/>
    </location>
</feature>
<accession>A0A0E0ECF9</accession>
<dbReference type="AlphaFoldDB" id="A0A0E0ECF9"/>
<organism evidence="3">
    <name type="scientific">Oryza meridionalis</name>
    <dbReference type="NCBI Taxonomy" id="40149"/>
    <lineage>
        <taxon>Eukaryota</taxon>
        <taxon>Viridiplantae</taxon>
        <taxon>Streptophyta</taxon>
        <taxon>Embryophyta</taxon>
        <taxon>Tracheophyta</taxon>
        <taxon>Spermatophyta</taxon>
        <taxon>Magnoliopsida</taxon>
        <taxon>Liliopsida</taxon>
        <taxon>Poales</taxon>
        <taxon>Poaceae</taxon>
        <taxon>BOP clade</taxon>
        <taxon>Oryzoideae</taxon>
        <taxon>Oryzeae</taxon>
        <taxon>Oryzinae</taxon>
        <taxon>Oryza</taxon>
    </lineage>
</organism>
<keyword evidence="2" id="KW-0472">Membrane</keyword>
<keyword evidence="2" id="KW-0812">Transmembrane</keyword>
<proteinExistence type="predicted"/>
<name>A0A0E0ECF9_9ORYZ</name>
<dbReference type="Gramene" id="OMERI07G14010.1">
    <property type="protein sequence ID" value="OMERI07G14010.1"/>
    <property type="gene ID" value="OMERI07G14010"/>
</dbReference>
<keyword evidence="2" id="KW-1133">Transmembrane helix</keyword>
<feature type="transmembrane region" description="Helical" evidence="2">
    <location>
        <begin position="12"/>
        <end position="31"/>
    </location>
</feature>
<protein>
    <submittedName>
        <fullName evidence="3">Uncharacterized protein</fullName>
    </submittedName>
</protein>